<evidence type="ECO:0000313" key="7">
    <source>
        <dbReference type="EMBL" id="KNG79961.1"/>
    </source>
</evidence>
<dbReference type="PROSITE" id="PS50011">
    <property type="entry name" value="PROTEIN_KINASE_DOM"/>
    <property type="match status" value="1"/>
</dbReference>
<dbReference type="RefSeq" id="XP_015400884.1">
    <property type="nucleotide sequence ID" value="XM_015557083.1"/>
</dbReference>
<keyword evidence="8" id="KW-1185">Reference proteome</keyword>
<dbReference type="PANTHER" id="PTHR45646">
    <property type="entry name" value="SERINE/THREONINE-PROTEIN KINASE DOA-RELATED"/>
    <property type="match status" value="1"/>
</dbReference>
<keyword evidence="4 7" id="KW-0418">Kinase</keyword>
<dbReference type="STRING" id="1509407.A0A0L1IK52"/>
<accession>A0A0L1IK52</accession>
<reference evidence="7 8" key="1">
    <citation type="submission" date="2014-06" db="EMBL/GenBank/DDBJ databases">
        <title>The Genome of the Aflatoxigenic Filamentous Fungus Aspergillus nomius.</title>
        <authorList>
            <person name="Moore M.G."/>
            <person name="Shannon B.M."/>
            <person name="Brian M.M."/>
        </authorList>
    </citation>
    <scope>NUCLEOTIDE SEQUENCE [LARGE SCALE GENOMIC DNA]</scope>
    <source>
        <strain evidence="7 8">NRRL 13137</strain>
    </source>
</reference>
<keyword evidence="1 7" id="KW-0723">Serine/threonine-protein kinase</keyword>
<keyword evidence="2" id="KW-0808">Transferase</keyword>
<evidence type="ECO:0000256" key="5">
    <source>
        <dbReference type="ARBA" id="ARBA00022840"/>
    </source>
</evidence>
<evidence type="ECO:0000256" key="2">
    <source>
        <dbReference type="ARBA" id="ARBA00022679"/>
    </source>
</evidence>
<dbReference type="GO" id="GO:0005634">
    <property type="term" value="C:nucleus"/>
    <property type="evidence" value="ECO:0007669"/>
    <property type="project" value="TreeGrafter"/>
</dbReference>
<dbReference type="InterPro" id="IPR051175">
    <property type="entry name" value="CLK_kinases"/>
</dbReference>
<evidence type="ECO:0000313" key="8">
    <source>
        <dbReference type="Proteomes" id="UP000037505"/>
    </source>
</evidence>
<dbReference type="Gene3D" id="1.10.510.10">
    <property type="entry name" value="Transferase(Phosphotransferase) domain 1"/>
    <property type="match status" value="1"/>
</dbReference>
<evidence type="ECO:0000256" key="4">
    <source>
        <dbReference type="ARBA" id="ARBA00022777"/>
    </source>
</evidence>
<gene>
    <name evidence="7" type="ORF">ANOM_011827</name>
</gene>
<dbReference type="GO" id="GO:0043484">
    <property type="term" value="P:regulation of RNA splicing"/>
    <property type="evidence" value="ECO:0007669"/>
    <property type="project" value="TreeGrafter"/>
</dbReference>
<dbReference type="InterPro" id="IPR011009">
    <property type="entry name" value="Kinase-like_dom_sf"/>
</dbReference>
<organism evidence="7 8">
    <name type="scientific">Aspergillus nomiae NRRL (strain ATCC 15546 / NRRL 13137 / CBS 260.88 / M93)</name>
    <dbReference type="NCBI Taxonomy" id="1509407"/>
    <lineage>
        <taxon>Eukaryota</taxon>
        <taxon>Fungi</taxon>
        <taxon>Dikarya</taxon>
        <taxon>Ascomycota</taxon>
        <taxon>Pezizomycotina</taxon>
        <taxon>Eurotiomycetes</taxon>
        <taxon>Eurotiomycetidae</taxon>
        <taxon>Eurotiales</taxon>
        <taxon>Aspergillaceae</taxon>
        <taxon>Aspergillus</taxon>
        <taxon>Aspergillus subgen. Circumdati</taxon>
    </lineage>
</organism>
<evidence type="ECO:0000256" key="3">
    <source>
        <dbReference type="ARBA" id="ARBA00022741"/>
    </source>
</evidence>
<evidence type="ECO:0000259" key="6">
    <source>
        <dbReference type="PROSITE" id="PS50011"/>
    </source>
</evidence>
<comment type="caution">
    <text evidence="7">The sequence shown here is derived from an EMBL/GenBank/DDBJ whole genome shotgun (WGS) entry which is preliminary data.</text>
</comment>
<dbReference type="OrthoDB" id="5979581at2759"/>
<sequence length="198" mass="23083">MLSVEDQSILLDFEETERCNPSPCKVIGDRVIYSSRKLGIPKVHGRPVLSDFGEARFRSQVGSRWEDVRPLIYRAPEVLLRMPWNEKIEIWNLGVLAWDLFEQGYLFYARDSEKDSSDTLHLAEMIAVLGPPPNHMLQKRNWKDAAEIPPISIEKLEDNLQSPQQDLFFCFMRKMLQWRPEDRASAKELLSDPWLKSP</sequence>
<dbReference type="EMBL" id="JNOM01000773">
    <property type="protein sequence ID" value="KNG79961.1"/>
    <property type="molecule type" value="Genomic_DNA"/>
</dbReference>
<dbReference type="InterPro" id="IPR000719">
    <property type="entry name" value="Prot_kinase_dom"/>
</dbReference>
<dbReference type="Proteomes" id="UP000037505">
    <property type="component" value="Unassembled WGS sequence"/>
</dbReference>
<dbReference type="SUPFAM" id="SSF56112">
    <property type="entry name" value="Protein kinase-like (PK-like)"/>
    <property type="match status" value="1"/>
</dbReference>
<name>A0A0L1IK52_ASPN3</name>
<dbReference type="AlphaFoldDB" id="A0A0L1IK52"/>
<dbReference type="SMART" id="SM00220">
    <property type="entry name" value="S_TKc"/>
    <property type="match status" value="1"/>
</dbReference>
<keyword evidence="5" id="KW-0067">ATP-binding</keyword>
<protein>
    <submittedName>
        <fullName evidence="7">Putative serine/threonine protein kinase</fullName>
    </submittedName>
</protein>
<feature type="domain" description="Protein kinase" evidence="6">
    <location>
        <begin position="1"/>
        <end position="195"/>
    </location>
</feature>
<proteinExistence type="predicted"/>
<keyword evidence="3" id="KW-0547">Nucleotide-binding</keyword>
<dbReference type="Pfam" id="PF00069">
    <property type="entry name" value="Pkinase"/>
    <property type="match status" value="1"/>
</dbReference>
<dbReference type="GeneID" id="26813631"/>
<dbReference type="GO" id="GO:0005524">
    <property type="term" value="F:ATP binding"/>
    <property type="evidence" value="ECO:0007669"/>
    <property type="project" value="UniProtKB-KW"/>
</dbReference>
<dbReference type="PANTHER" id="PTHR45646:SF11">
    <property type="entry name" value="SERINE_THREONINE-PROTEIN KINASE DOA"/>
    <property type="match status" value="1"/>
</dbReference>
<evidence type="ECO:0000256" key="1">
    <source>
        <dbReference type="ARBA" id="ARBA00022527"/>
    </source>
</evidence>
<dbReference type="GO" id="GO:0004674">
    <property type="term" value="F:protein serine/threonine kinase activity"/>
    <property type="evidence" value="ECO:0007669"/>
    <property type="project" value="UniProtKB-KW"/>
</dbReference>